<dbReference type="PANTHER" id="PTHR30314:SF10">
    <property type="entry name" value="TUBULIN-LIKE PROTEIN CETZ"/>
    <property type="match status" value="1"/>
</dbReference>
<evidence type="ECO:0000256" key="3">
    <source>
        <dbReference type="ARBA" id="ARBA00022741"/>
    </source>
</evidence>
<evidence type="ECO:0000313" key="8">
    <source>
        <dbReference type="EMBL" id="QLG63737.1"/>
    </source>
</evidence>
<dbReference type="PRINTS" id="PR00423">
    <property type="entry name" value="CELLDVISFTSZ"/>
</dbReference>
<gene>
    <name evidence="6" type="primary">cetZ</name>
    <name evidence="8" type="ORF">HUG12_19215</name>
</gene>
<dbReference type="PROSITE" id="PS00227">
    <property type="entry name" value="TUBULIN"/>
    <property type="match status" value="1"/>
</dbReference>
<dbReference type="InterPro" id="IPR032907">
    <property type="entry name" value="CetZ"/>
</dbReference>
<dbReference type="Pfam" id="PF00091">
    <property type="entry name" value="Tubulin"/>
    <property type="match status" value="1"/>
</dbReference>
<dbReference type="InterPro" id="IPR037103">
    <property type="entry name" value="Tubulin/FtsZ-like_C"/>
</dbReference>
<dbReference type="InterPro" id="IPR017975">
    <property type="entry name" value="Tubulin_CS"/>
</dbReference>
<sequence>MKIALIGFGNAGGKVADEVFAYQTEVGRSLCRSILAVNSARVDLARIERVPDDDRILIGQTDDRVKGHGVGSDPELGGEITRKDLHEIERAIDDVPIYDVDAFLVVAGLGGGTGSGGAPVLCSALRETYREPVYGLGILPSEEEGGRASFNAARSFRSFVDATDNLVVFDNDAWRAHDDSVGAGYERTNREIAKRVETLLSAGSVDGPRVSENAMDASDVRRTLATGGIATVAYAETDVERSTRDSRGLLSRFRNGESEGETDTAKKISGLVRQAVQSRLTCPADVASAERSLIVVTGPPEELSRKGLESARRWVEQRTDSVEVLAGDGPRPSAETVSAVVLLSNVTDVPRIERLQSQAVDAQENVEAQAATRQEEIQQLITDEGGSLDPL</sequence>
<dbReference type="GO" id="GO:0005874">
    <property type="term" value="C:microtubule"/>
    <property type="evidence" value="ECO:0007669"/>
    <property type="project" value="InterPro"/>
</dbReference>
<dbReference type="Pfam" id="PF21011">
    <property type="entry name" value="CetZ_C"/>
    <property type="match status" value="1"/>
</dbReference>
<keyword evidence="8" id="KW-0132">Cell division</keyword>
<keyword evidence="3 6" id="KW-0547">Nucleotide-binding</keyword>
<dbReference type="GO" id="GO:0005525">
    <property type="term" value="F:GTP binding"/>
    <property type="evidence" value="ECO:0007669"/>
    <property type="project" value="UniProtKB-UniRule"/>
</dbReference>
<dbReference type="PANTHER" id="PTHR30314">
    <property type="entry name" value="CELL DIVISION PROTEIN FTSZ-RELATED"/>
    <property type="match status" value="1"/>
</dbReference>
<feature type="binding site" evidence="6">
    <location>
        <position position="189"/>
    </location>
    <ligand>
        <name>GTP</name>
        <dbReference type="ChEBI" id="CHEBI:37565"/>
    </ligand>
</feature>
<dbReference type="AlphaFoldDB" id="A0A7D5QCG6"/>
<dbReference type="InterPro" id="IPR003008">
    <property type="entry name" value="Tubulin_FtsZ_GTPase"/>
</dbReference>
<keyword evidence="5 6" id="KW-0342">GTP-binding</keyword>
<dbReference type="InterPro" id="IPR048737">
    <property type="entry name" value="CetZ_C"/>
</dbReference>
<feature type="binding site" evidence="6">
    <location>
        <begin position="112"/>
        <end position="114"/>
    </location>
    <ligand>
        <name>GTP</name>
        <dbReference type="ChEBI" id="CHEBI:37565"/>
    </ligand>
</feature>
<dbReference type="GO" id="GO:0007017">
    <property type="term" value="P:microtubule-based process"/>
    <property type="evidence" value="ECO:0007669"/>
    <property type="project" value="InterPro"/>
</dbReference>
<comment type="caution">
    <text evidence="6">Lacks conserved residue(s) required for the propagation of feature annotation.</text>
</comment>
<evidence type="ECO:0000256" key="1">
    <source>
        <dbReference type="ARBA" id="ARBA00006877"/>
    </source>
</evidence>
<evidence type="ECO:0000259" key="7">
    <source>
        <dbReference type="SMART" id="SM00864"/>
    </source>
</evidence>
<comment type="similarity">
    <text evidence="1 6">Belongs to the CetZ family.</text>
</comment>
<name>A0A7D5QCG6_9EURY</name>
<keyword evidence="4 6" id="KW-0133">Cell shape</keyword>
<evidence type="ECO:0000313" key="9">
    <source>
        <dbReference type="Proteomes" id="UP000509626"/>
    </source>
</evidence>
<dbReference type="GO" id="GO:0032153">
    <property type="term" value="C:cell division site"/>
    <property type="evidence" value="ECO:0007669"/>
    <property type="project" value="TreeGrafter"/>
</dbReference>
<evidence type="ECO:0000256" key="6">
    <source>
        <dbReference type="HAMAP-Rule" id="MF_01946"/>
    </source>
</evidence>
<dbReference type="InterPro" id="IPR045061">
    <property type="entry name" value="FtsZ/CetZ"/>
</dbReference>
<dbReference type="KEGG" id="halu:HUG12_19215"/>
<dbReference type="HAMAP" id="MF_01946">
    <property type="entry name" value="CetZ"/>
    <property type="match status" value="1"/>
</dbReference>
<keyword evidence="2 6" id="KW-0963">Cytoplasm</keyword>
<dbReference type="RefSeq" id="WP_179270321.1">
    <property type="nucleotide sequence ID" value="NZ_CP058579.1"/>
</dbReference>
<evidence type="ECO:0000256" key="5">
    <source>
        <dbReference type="ARBA" id="ARBA00023134"/>
    </source>
</evidence>
<comment type="subcellular location">
    <subcellularLocation>
        <location evidence="6">Cytoplasm</location>
    </subcellularLocation>
</comment>
<dbReference type="OrthoDB" id="329751at2157"/>
<dbReference type="EMBL" id="CP058579">
    <property type="protein sequence ID" value="QLG63737.1"/>
    <property type="molecule type" value="Genomic_DNA"/>
</dbReference>
<evidence type="ECO:0000256" key="4">
    <source>
        <dbReference type="ARBA" id="ARBA00022960"/>
    </source>
</evidence>
<dbReference type="GO" id="GO:0003924">
    <property type="term" value="F:GTPase activity"/>
    <property type="evidence" value="ECO:0007669"/>
    <property type="project" value="InterPro"/>
</dbReference>
<dbReference type="GO" id="GO:0051301">
    <property type="term" value="P:cell division"/>
    <property type="evidence" value="ECO:0007669"/>
    <property type="project" value="UniProtKB-KW"/>
</dbReference>
<dbReference type="CDD" id="cd02202">
    <property type="entry name" value="CetZ_tubulin-like"/>
    <property type="match status" value="1"/>
</dbReference>
<dbReference type="Proteomes" id="UP000509626">
    <property type="component" value="Chromosome"/>
</dbReference>
<feature type="domain" description="Tubulin/FtsZ GTPase" evidence="7">
    <location>
        <begin position="2"/>
        <end position="207"/>
    </location>
</feature>
<evidence type="ECO:0000256" key="2">
    <source>
        <dbReference type="ARBA" id="ARBA00022490"/>
    </source>
</evidence>
<dbReference type="SUPFAM" id="SSF52490">
    <property type="entry name" value="Tubulin nucleotide-binding domain-like"/>
    <property type="match status" value="1"/>
</dbReference>
<dbReference type="SMART" id="SM00864">
    <property type="entry name" value="Tubulin"/>
    <property type="match status" value="1"/>
</dbReference>
<reference evidence="8 9" key="1">
    <citation type="submission" date="2020-06" db="EMBL/GenBank/DDBJ databases">
        <title>NJ-3-1, isolated from saline soil.</title>
        <authorList>
            <person name="Cui H.L."/>
            <person name="Shi X."/>
        </authorList>
    </citation>
    <scope>NUCLEOTIDE SEQUENCE [LARGE SCALE GENOMIC DNA]</scope>
    <source>
        <strain evidence="8 9">NJ-3-1</strain>
    </source>
</reference>
<comment type="function">
    <text evidence="6">Involved in cell shape control.</text>
</comment>
<protein>
    <recommendedName>
        <fullName evidence="6">Tubulin-like protein CetZ</fullName>
    </recommendedName>
</protein>
<dbReference type="GO" id="GO:0008360">
    <property type="term" value="P:regulation of cell shape"/>
    <property type="evidence" value="ECO:0007669"/>
    <property type="project" value="UniProtKB-UniRule"/>
</dbReference>
<dbReference type="GO" id="GO:0005737">
    <property type="term" value="C:cytoplasm"/>
    <property type="evidence" value="ECO:0007669"/>
    <property type="project" value="UniProtKB-SubCell"/>
</dbReference>
<proteinExistence type="inferred from homology"/>
<keyword evidence="8" id="KW-0131">Cell cycle</keyword>
<dbReference type="Gene3D" id="3.30.1330.20">
    <property type="entry name" value="Tubulin/FtsZ, C-terminal domain"/>
    <property type="match status" value="1"/>
</dbReference>
<dbReference type="InterPro" id="IPR036525">
    <property type="entry name" value="Tubulin/FtsZ_GTPase_sf"/>
</dbReference>
<dbReference type="Gene3D" id="3.40.50.1440">
    <property type="entry name" value="Tubulin/FtsZ, GTPase domain"/>
    <property type="match status" value="1"/>
</dbReference>
<accession>A0A7D5QCG6</accession>
<feature type="binding site" evidence="6">
    <location>
        <position position="144"/>
    </location>
    <ligand>
        <name>GTP</name>
        <dbReference type="ChEBI" id="CHEBI:37565"/>
    </ligand>
</feature>
<keyword evidence="9" id="KW-1185">Reference proteome</keyword>
<feature type="binding site" evidence="6">
    <location>
        <position position="171"/>
    </location>
    <ligand>
        <name>GTP</name>
        <dbReference type="ChEBI" id="CHEBI:37565"/>
    </ligand>
</feature>
<organism evidence="8 9">
    <name type="scientific">Halorarum salinum</name>
    <dbReference type="NCBI Taxonomy" id="2743089"/>
    <lineage>
        <taxon>Archaea</taxon>
        <taxon>Methanobacteriati</taxon>
        <taxon>Methanobacteriota</taxon>
        <taxon>Stenosarchaea group</taxon>
        <taxon>Halobacteria</taxon>
        <taxon>Halobacteriales</taxon>
        <taxon>Haloferacaceae</taxon>
        <taxon>Halorarum</taxon>
    </lineage>
</organism>
<dbReference type="GeneID" id="56039636"/>